<evidence type="ECO:0000313" key="2">
    <source>
        <dbReference type="EMBL" id="ELR20766.1"/>
    </source>
</evidence>
<accession>L8H8H5</accession>
<name>L8H8H5_ACACF</name>
<feature type="region of interest" description="Disordered" evidence="1">
    <location>
        <begin position="31"/>
        <end position="92"/>
    </location>
</feature>
<dbReference type="RefSeq" id="XP_004344169.1">
    <property type="nucleotide sequence ID" value="XM_004344119.1"/>
</dbReference>
<reference evidence="2 3" key="1">
    <citation type="journal article" date="2013" name="Genome Biol.">
        <title>Genome of Acanthamoeba castellanii highlights extensive lateral gene transfer and early evolution of tyrosine kinase signaling.</title>
        <authorList>
            <person name="Clarke M."/>
            <person name="Lohan A.J."/>
            <person name="Liu B."/>
            <person name="Lagkouvardos I."/>
            <person name="Roy S."/>
            <person name="Zafar N."/>
            <person name="Bertelli C."/>
            <person name="Schilde C."/>
            <person name="Kianianmomeni A."/>
            <person name="Burglin T.R."/>
            <person name="Frech C."/>
            <person name="Turcotte B."/>
            <person name="Kopec K.O."/>
            <person name="Synnott J.M."/>
            <person name="Choo C."/>
            <person name="Paponov I."/>
            <person name="Finkler A."/>
            <person name="Soon Heng Tan C."/>
            <person name="Hutchins A.P."/>
            <person name="Weinmeier T."/>
            <person name="Rattei T."/>
            <person name="Chu J.S."/>
            <person name="Gimenez G."/>
            <person name="Irimia M."/>
            <person name="Rigden D.J."/>
            <person name="Fitzpatrick D.A."/>
            <person name="Lorenzo-Morales J."/>
            <person name="Bateman A."/>
            <person name="Chiu C.H."/>
            <person name="Tang P."/>
            <person name="Hegemann P."/>
            <person name="Fromm H."/>
            <person name="Raoult D."/>
            <person name="Greub G."/>
            <person name="Miranda-Saavedra D."/>
            <person name="Chen N."/>
            <person name="Nash P."/>
            <person name="Ginger M.L."/>
            <person name="Horn M."/>
            <person name="Schaap P."/>
            <person name="Caler L."/>
            <person name="Loftus B."/>
        </authorList>
    </citation>
    <scope>NUCLEOTIDE SEQUENCE [LARGE SCALE GENOMIC DNA]</scope>
    <source>
        <strain evidence="2 3">Neff</strain>
    </source>
</reference>
<dbReference type="AlphaFoldDB" id="L8H8H5"/>
<proteinExistence type="predicted"/>
<evidence type="ECO:0000313" key="3">
    <source>
        <dbReference type="Proteomes" id="UP000011083"/>
    </source>
</evidence>
<sequence length="92" mass="9663">MSTQPATADQSNLTAEEKLAQLKAQLSNLYAGGEKEGAQQAPAAADQQTPQAPGSLPFDDFVLGRVREKDESSNKGKEETGLPILDFGGETA</sequence>
<feature type="compositionally biased region" description="Basic and acidic residues" evidence="1">
    <location>
        <begin position="65"/>
        <end position="80"/>
    </location>
</feature>
<organism evidence="2 3">
    <name type="scientific">Acanthamoeba castellanii (strain ATCC 30010 / Neff)</name>
    <dbReference type="NCBI Taxonomy" id="1257118"/>
    <lineage>
        <taxon>Eukaryota</taxon>
        <taxon>Amoebozoa</taxon>
        <taxon>Discosea</taxon>
        <taxon>Longamoebia</taxon>
        <taxon>Centramoebida</taxon>
        <taxon>Acanthamoebidae</taxon>
        <taxon>Acanthamoeba</taxon>
    </lineage>
</organism>
<keyword evidence="3" id="KW-1185">Reference proteome</keyword>
<gene>
    <name evidence="2" type="ORF">ACA1_055320</name>
</gene>
<evidence type="ECO:0000256" key="1">
    <source>
        <dbReference type="SAM" id="MobiDB-lite"/>
    </source>
</evidence>
<feature type="compositionally biased region" description="Low complexity" evidence="1">
    <location>
        <begin position="38"/>
        <end position="53"/>
    </location>
</feature>
<dbReference type="GeneID" id="14921636"/>
<protein>
    <submittedName>
        <fullName evidence="2">Uncharacterized protein</fullName>
    </submittedName>
</protein>
<dbReference type="VEuPathDB" id="AmoebaDB:ACA1_055320"/>
<dbReference type="Proteomes" id="UP000011083">
    <property type="component" value="Unassembled WGS sequence"/>
</dbReference>
<dbReference type="KEGG" id="acan:ACA1_055320"/>
<dbReference type="EMBL" id="KB007909">
    <property type="protein sequence ID" value="ELR20766.1"/>
    <property type="molecule type" value="Genomic_DNA"/>
</dbReference>